<dbReference type="GO" id="GO:0008168">
    <property type="term" value="F:methyltransferase activity"/>
    <property type="evidence" value="ECO:0007669"/>
    <property type="project" value="UniProtKB-KW"/>
</dbReference>
<gene>
    <name evidence="2" type="ORF">D4A39_08990</name>
</gene>
<proteinExistence type="predicted"/>
<dbReference type="EMBL" id="QYYA01000002">
    <property type="protein sequence ID" value="RJG18590.1"/>
    <property type="molecule type" value="Genomic_DNA"/>
</dbReference>
<dbReference type="Gene3D" id="3.30.1460.30">
    <property type="entry name" value="YgaC/TfoX-N like chaperone"/>
    <property type="match status" value="1"/>
</dbReference>
<dbReference type="RefSeq" id="WP_119917919.1">
    <property type="nucleotide sequence ID" value="NZ_QYYA01000002.1"/>
</dbReference>
<dbReference type="Proteomes" id="UP000283734">
    <property type="component" value="Unassembled WGS sequence"/>
</dbReference>
<evidence type="ECO:0000313" key="3">
    <source>
        <dbReference type="Proteomes" id="UP000283734"/>
    </source>
</evidence>
<dbReference type="GO" id="GO:0032259">
    <property type="term" value="P:methylation"/>
    <property type="evidence" value="ECO:0007669"/>
    <property type="project" value="UniProtKB-KW"/>
</dbReference>
<dbReference type="SUPFAM" id="SSF159894">
    <property type="entry name" value="YgaC/TfoX-N like"/>
    <property type="match status" value="1"/>
</dbReference>
<feature type="domain" description="TfoX N-terminal" evidence="1">
    <location>
        <begin position="25"/>
        <end position="101"/>
    </location>
</feature>
<comment type="caution">
    <text evidence="2">The sequence shown here is derived from an EMBL/GenBank/DDBJ whole genome shotgun (WGS) entry which is preliminary data.</text>
</comment>
<dbReference type="AlphaFoldDB" id="A0A418XZZ1"/>
<evidence type="ECO:0000313" key="2">
    <source>
        <dbReference type="EMBL" id="RJG18590.1"/>
    </source>
</evidence>
<name>A0A418XZZ1_9GAMM</name>
<evidence type="ECO:0000259" key="1">
    <source>
        <dbReference type="Pfam" id="PF04993"/>
    </source>
</evidence>
<accession>A0A418XZZ1</accession>
<dbReference type="Pfam" id="PF04993">
    <property type="entry name" value="TfoX_N"/>
    <property type="match status" value="1"/>
</dbReference>
<sequence length="111" mass="12170">MAYDTDLADRTREALLAVTGALPDERRMFGGLCFLIAGNMCCGILAERLMARVGPQAYDTLLARPGAAEMDFTGRPMRGMIMLESDAVADEDALQEWLGHCFAFVRTLPPK</sequence>
<keyword evidence="2" id="KW-0808">Transferase</keyword>
<reference evidence="2 3" key="1">
    <citation type="submission" date="2018-09" db="EMBL/GenBank/DDBJ databases">
        <title>Alcanivorax profundi sp. nov., isolated from 1000 m-depth seawater of the Mariana Trench.</title>
        <authorList>
            <person name="Liu J."/>
        </authorList>
    </citation>
    <scope>NUCLEOTIDE SEQUENCE [LARGE SCALE GENOMIC DNA]</scope>
    <source>
        <strain evidence="2 3">MTEO17</strain>
    </source>
</reference>
<keyword evidence="2" id="KW-0489">Methyltransferase</keyword>
<organism evidence="2 3">
    <name type="scientific">Alcanivorax profundi</name>
    <dbReference type="NCBI Taxonomy" id="2338368"/>
    <lineage>
        <taxon>Bacteria</taxon>
        <taxon>Pseudomonadati</taxon>
        <taxon>Pseudomonadota</taxon>
        <taxon>Gammaproteobacteria</taxon>
        <taxon>Oceanospirillales</taxon>
        <taxon>Alcanivoracaceae</taxon>
        <taxon>Alcanivorax</taxon>
    </lineage>
</organism>
<dbReference type="InterPro" id="IPR007076">
    <property type="entry name" value="TfoX_N"/>
</dbReference>
<protein>
    <submittedName>
        <fullName evidence="2">RNA methyltransferase</fullName>
    </submittedName>
</protein>
<keyword evidence="3" id="KW-1185">Reference proteome</keyword>
<dbReference type="OrthoDB" id="214902at2"/>